<reference evidence="4" key="1">
    <citation type="submission" date="2012-03" db="EMBL/GenBank/DDBJ databases">
        <title>Complete sequence of chromosome of Deinococcus peraridilitoris DSM 19664.</title>
        <authorList>
            <person name="Lucas S."/>
            <person name="Copeland A."/>
            <person name="Lapidus A."/>
            <person name="Glavina del Rio T."/>
            <person name="Dalin E."/>
            <person name="Tice H."/>
            <person name="Bruce D."/>
            <person name="Goodwin L."/>
            <person name="Pitluck S."/>
            <person name="Peters L."/>
            <person name="Mikhailova N."/>
            <person name="Lu M."/>
            <person name="Kyrpides N."/>
            <person name="Mavromatis K."/>
            <person name="Ivanova N."/>
            <person name="Brettin T."/>
            <person name="Detter J.C."/>
            <person name="Han C."/>
            <person name="Larimer F."/>
            <person name="Land M."/>
            <person name="Hauser L."/>
            <person name="Markowitz V."/>
            <person name="Cheng J.-F."/>
            <person name="Hugenholtz P."/>
            <person name="Woyke T."/>
            <person name="Wu D."/>
            <person name="Pukall R."/>
            <person name="Steenblock K."/>
            <person name="Brambilla E."/>
            <person name="Klenk H.-P."/>
            <person name="Eisen J.A."/>
        </authorList>
    </citation>
    <scope>NUCLEOTIDE SEQUENCE [LARGE SCALE GENOMIC DNA]</scope>
    <source>
        <strain evidence="4">DSM 19664 / LMG 22246 / CIP 109416 / KR-200</strain>
    </source>
</reference>
<evidence type="ECO:0000313" key="3">
    <source>
        <dbReference type="EMBL" id="AFZ66173.1"/>
    </source>
</evidence>
<dbReference type="GO" id="GO:0003677">
    <property type="term" value="F:DNA binding"/>
    <property type="evidence" value="ECO:0007669"/>
    <property type="project" value="UniProtKB-KW"/>
</dbReference>
<evidence type="ECO:0000313" key="4">
    <source>
        <dbReference type="Proteomes" id="UP000010467"/>
    </source>
</evidence>
<organism evidence="3 4">
    <name type="scientific">Deinococcus peraridilitoris (strain DSM 19664 / LMG 22246 / CIP 109416 / KR-200)</name>
    <dbReference type="NCBI Taxonomy" id="937777"/>
    <lineage>
        <taxon>Bacteria</taxon>
        <taxon>Thermotogati</taxon>
        <taxon>Deinococcota</taxon>
        <taxon>Deinococci</taxon>
        <taxon>Deinococcales</taxon>
        <taxon>Deinococcaceae</taxon>
        <taxon>Deinococcus</taxon>
    </lineage>
</organism>
<accession>K9ZX05</accession>
<dbReference type="SMART" id="SM00448">
    <property type="entry name" value="REC"/>
    <property type="match status" value="1"/>
</dbReference>
<dbReference type="Gene3D" id="3.40.50.2300">
    <property type="match status" value="1"/>
</dbReference>
<dbReference type="InterPro" id="IPR001789">
    <property type="entry name" value="Sig_transdc_resp-reg_receiver"/>
</dbReference>
<dbReference type="PROSITE" id="PS50110">
    <property type="entry name" value="RESPONSE_REGULATORY"/>
    <property type="match status" value="1"/>
</dbReference>
<dbReference type="EMBL" id="CP003382">
    <property type="protein sequence ID" value="AFZ66173.1"/>
    <property type="molecule type" value="Genomic_DNA"/>
</dbReference>
<feature type="modified residue" description="4-aspartylphosphate" evidence="1">
    <location>
        <position position="68"/>
    </location>
</feature>
<dbReference type="KEGG" id="dpd:Deipe_0582"/>
<dbReference type="HOGENOM" id="CLU_000445_69_17_0"/>
<dbReference type="CDD" id="cd17557">
    <property type="entry name" value="REC_Rcp-like"/>
    <property type="match status" value="1"/>
</dbReference>
<feature type="domain" description="Response regulatory" evidence="2">
    <location>
        <begin position="8"/>
        <end position="135"/>
    </location>
</feature>
<evidence type="ECO:0000259" key="2">
    <source>
        <dbReference type="PROSITE" id="PS50110"/>
    </source>
</evidence>
<keyword evidence="1" id="KW-0597">Phosphoprotein</keyword>
<dbReference type="InterPro" id="IPR011006">
    <property type="entry name" value="CheY-like_superfamily"/>
</dbReference>
<dbReference type="PANTHER" id="PTHR44520">
    <property type="entry name" value="RESPONSE REGULATOR RCP1-RELATED"/>
    <property type="match status" value="1"/>
</dbReference>
<dbReference type="InterPro" id="IPR052893">
    <property type="entry name" value="TCS_response_regulator"/>
</dbReference>
<protein>
    <submittedName>
        <fullName evidence="3">Response regulator containing a CheY-like receiver domain and an HTH DNA-binding domain protein</fullName>
    </submittedName>
</protein>
<dbReference type="Pfam" id="PF00072">
    <property type="entry name" value="Response_reg"/>
    <property type="match status" value="1"/>
</dbReference>
<dbReference type="AlphaFoldDB" id="K9ZX05"/>
<dbReference type="RefSeq" id="WP_015234483.1">
    <property type="nucleotide sequence ID" value="NC_019793.1"/>
</dbReference>
<keyword evidence="3" id="KW-0238">DNA-binding</keyword>
<dbReference type="GO" id="GO:0000160">
    <property type="term" value="P:phosphorelay signal transduction system"/>
    <property type="evidence" value="ECO:0007669"/>
    <property type="project" value="InterPro"/>
</dbReference>
<proteinExistence type="predicted"/>
<dbReference type="eggNOG" id="COG0745">
    <property type="taxonomic scope" value="Bacteria"/>
</dbReference>
<dbReference type="OrthoDB" id="9785718at2"/>
<dbReference type="STRING" id="937777.Deipe_0582"/>
<evidence type="ECO:0000256" key="1">
    <source>
        <dbReference type="PROSITE-ProRule" id="PRU00169"/>
    </source>
</evidence>
<gene>
    <name evidence="3" type="ordered locus">Deipe_0582</name>
</gene>
<dbReference type="SUPFAM" id="SSF52172">
    <property type="entry name" value="CheY-like"/>
    <property type="match status" value="1"/>
</dbReference>
<sequence length="145" mass="16288">MKIGQGRQLLLVDDNPHDLELARAALDLSDLACEVVVTTDGQDALDYLKRKGRYAYLTDSCPHLVLLDLNMPRLNGFDVLKRLKSNRIFQHVPVVVFTTSNDPHDRDLSSELGADGYVVKPSDMQHLIDVLNDLGRTWLDGQHPN</sequence>
<dbReference type="PATRIC" id="fig|937777.3.peg.586"/>
<name>K9ZX05_DEIPD</name>
<keyword evidence="4" id="KW-1185">Reference proteome</keyword>
<dbReference type="Proteomes" id="UP000010467">
    <property type="component" value="Chromosome"/>
</dbReference>